<dbReference type="Pfam" id="PF00122">
    <property type="entry name" value="E1-E2_ATPase"/>
    <property type="match status" value="1"/>
</dbReference>
<dbReference type="InterPro" id="IPR006068">
    <property type="entry name" value="ATPase_P-typ_cation-transptr_C"/>
</dbReference>
<dbReference type="SFLD" id="SFLDF00027">
    <property type="entry name" value="p-type_atpase"/>
    <property type="match status" value="1"/>
</dbReference>
<dbReference type="Pfam" id="PF00690">
    <property type="entry name" value="Cation_ATPase_N"/>
    <property type="match status" value="1"/>
</dbReference>
<evidence type="ECO:0000313" key="18">
    <source>
        <dbReference type="Proteomes" id="UP000002730"/>
    </source>
</evidence>
<dbReference type="OrthoDB" id="9760364at2"/>
<dbReference type="PRINTS" id="PR00120">
    <property type="entry name" value="HATPASE"/>
</dbReference>
<dbReference type="GO" id="GO:0005886">
    <property type="term" value="C:plasma membrane"/>
    <property type="evidence" value="ECO:0007669"/>
    <property type="project" value="TreeGrafter"/>
</dbReference>
<feature type="transmembrane region" description="Helical" evidence="15">
    <location>
        <begin position="890"/>
        <end position="909"/>
    </location>
</feature>
<keyword evidence="14 15" id="KW-0472">Membrane</keyword>
<comment type="subcellular location">
    <subcellularLocation>
        <location evidence="1">Endomembrane system</location>
        <topology evidence="1">Multi-pass membrane protein</topology>
    </subcellularLocation>
</comment>
<evidence type="ECO:0000256" key="11">
    <source>
        <dbReference type="ARBA" id="ARBA00022967"/>
    </source>
</evidence>
<sequence length="928" mass="100706">MKYFNESKENVLKDLSVNEETGLTTNSVEERKLKYGLNEFSRAQEGSLLDDIKEALTEPMMIILMAAALISALIGEVADAIGIVCAVALGIAIGIVTEGKSKKAAEALSKLTENVEVKVLRDGKVTKTQKSDLVPGDIVYIETGDLVPSDGRLIDSLELKLREDMLTGESEDVSKDAEIIVGFEEIESKGQKVIQDPIPAKQKNMVFGGTLVAYGRGTMVVTSTGDSTEMGKIAQNLGENDVETPLQVKLGNLGKMIAKAASAIAALLFIFIVAKMVLQNTLSVDTSGIVPFLDSINPAKTALVVCIALIVAAVPEGLPTMVNMTLAITMQKMAKINALVTKKEACETIGSISVICSDKTGTLTQNRMTVETVYVDGKFTEGSGAESKGFFLDNCMLNSTADIAFENNEYKYLGSATECALLLKHKDIDYVTYRKDNKVVSQVPFSSKEKRMSTIIEKEGQQVLLSKGAPEVLLELCKLIQVGNEIVELTEERKNAILEEIKGLQVKAMRTLGFAYKKLSRAYEEAAFTSELEGHNYLSSDGLIFTGFVGIRDPLRVDVKEAVEVARNAGVTTKMLTGDNINTAIAIGTDLGLLQGGMKAVEATYIDTLTDEELKNEIMNIAIVARSKPDTKMRIVNALQELGEVVGVTGDGINDAPALNKADVGIAMGIAGTEVSKSAADIILTDDSFSTIVRGIQWGRGIYENFQRFIQFQLTVNIVAFMIAIISQLLGKEMPFTTIQLLWVNIIMDGPPALALGLEPVRRAVLNRKPVNRNASIITKKMITSIILNASYITLLLMVQMIFNPLGVEIVEHTGTGFVPNEMETSLFGIFAFSALFNAFNSREFGLDSIFPNFTKNKMALKVIGITAVAQIFFTEILKDFFNAVSLSPIIWAKILLLASTVVIVNELVKFVLRAVYKDNSTSATLAK</sequence>
<dbReference type="InterPro" id="IPR008250">
    <property type="entry name" value="ATPase_P-typ_transduc_dom_A_sf"/>
</dbReference>
<dbReference type="Gene3D" id="3.40.1110.10">
    <property type="entry name" value="Calcium-transporting ATPase, cytoplasmic domain N"/>
    <property type="match status" value="1"/>
</dbReference>
<dbReference type="EC" id="7.2.2.10" evidence="2"/>
<dbReference type="EMBL" id="CP002160">
    <property type="protein sequence ID" value="ADL53553.1"/>
    <property type="molecule type" value="Genomic_DNA"/>
</dbReference>
<dbReference type="InterPro" id="IPR023298">
    <property type="entry name" value="ATPase_P-typ_TM_dom_sf"/>
</dbReference>
<dbReference type="PROSITE" id="PS00154">
    <property type="entry name" value="ATPASE_E1_E2"/>
    <property type="match status" value="1"/>
</dbReference>
<evidence type="ECO:0000259" key="16">
    <source>
        <dbReference type="SMART" id="SM00831"/>
    </source>
</evidence>
<dbReference type="PRINTS" id="PR00119">
    <property type="entry name" value="CATATPASE"/>
</dbReference>
<dbReference type="SFLD" id="SFLDS00003">
    <property type="entry name" value="Haloacid_Dehalogenase"/>
    <property type="match status" value="1"/>
</dbReference>
<keyword evidence="3" id="KW-0813">Transport</keyword>
<dbReference type="Proteomes" id="UP000002730">
    <property type="component" value="Chromosome"/>
</dbReference>
<keyword evidence="4" id="KW-0109">Calcium transport</keyword>
<evidence type="ECO:0000256" key="9">
    <source>
        <dbReference type="ARBA" id="ARBA00022840"/>
    </source>
</evidence>
<evidence type="ECO:0000256" key="2">
    <source>
        <dbReference type="ARBA" id="ARBA00012790"/>
    </source>
</evidence>
<dbReference type="InterPro" id="IPR018303">
    <property type="entry name" value="ATPase_P-typ_P_site"/>
</dbReference>
<keyword evidence="9" id="KW-0067">ATP-binding</keyword>
<evidence type="ECO:0000256" key="15">
    <source>
        <dbReference type="SAM" id="Phobius"/>
    </source>
</evidence>
<dbReference type="Gene3D" id="2.70.150.10">
    <property type="entry name" value="Calcium-transporting ATPase, cytoplasmic transduction domain A"/>
    <property type="match status" value="1"/>
</dbReference>
<evidence type="ECO:0000256" key="12">
    <source>
        <dbReference type="ARBA" id="ARBA00022989"/>
    </source>
</evidence>
<accession>D9SKY1</accession>
<dbReference type="Pfam" id="PF00689">
    <property type="entry name" value="Cation_ATPase_C"/>
    <property type="match status" value="1"/>
</dbReference>
<dbReference type="PANTHER" id="PTHR24093:SF369">
    <property type="entry name" value="CALCIUM-TRANSPORTING ATPASE"/>
    <property type="match status" value="1"/>
</dbReference>
<feature type="transmembrane region" description="Helical" evidence="15">
    <location>
        <begin position="860"/>
        <end position="878"/>
    </location>
</feature>
<evidence type="ECO:0000256" key="13">
    <source>
        <dbReference type="ARBA" id="ARBA00023065"/>
    </source>
</evidence>
<dbReference type="InterPro" id="IPR059000">
    <property type="entry name" value="ATPase_P-type_domA"/>
</dbReference>
<feature type="transmembrane region" description="Helical" evidence="15">
    <location>
        <begin position="709"/>
        <end position="730"/>
    </location>
</feature>
<evidence type="ECO:0000313" key="17">
    <source>
        <dbReference type="EMBL" id="ADL53553.1"/>
    </source>
</evidence>
<feature type="domain" description="Cation-transporting P-type ATPase N-terminal" evidence="16">
    <location>
        <begin position="2"/>
        <end position="76"/>
    </location>
</feature>
<organism evidence="17 18">
    <name type="scientific">Clostridium cellulovorans (strain ATCC 35296 / DSM 3052 / OCM 3 / 743B)</name>
    <dbReference type="NCBI Taxonomy" id="573061"/>
    <lineage>
        <taxon>Bacteria</taxon>
        <taxon>Bacillati</taxon>
        <taxon>Bacillota</taxon>
        <taxon>Clostridia</taxon>
        <taxon>Eubacteriales</taxon>
        <taxon>Clostridiaceae</taxon>
        <taxon>Clostridium</taxon>
    </lineage>
</organism>
<dbReference type="InterPro" id="IPR004014">
    <property type="entry name" value="ATPase_P-typ_cation-transptr_N"/>
</dbReference>
<evidence type="ECO:0000256" key="3">
    <source>
        <dbReference type="ARBA" id="ARBA00022448"/>
    </source>
</evidence>
<dbReference type="PANTHER" id="PTHR24093">
    <property type="entry name" value="CATION TRANSPORTING ATPASE"/>
    <property type="match status" value="1"/>
</dbReference>
<evidence type="ECO:0000256" key="14">
    <source>
        <dbReference type="ARBA" id="ARBA00023136"/>
    </source>
</evidence>
<dbReference type="AlphaFoldDB" id="D9SKY1"/>
<gene>
    <name evidence="17" type="ordered locus">Clocel_3887</name>
</gene>
<dbReference type="GO" id="GO:0046872">
    <property type="term" value="F:metal ion binding"/>
    <property type="evidence" value="ECO:0007669"/>
    <property type="project" value="UniProtKB-KW"/>
</dbReference>
<feature type="transmembrane region" description="Helical" evidence="15">
    <location>
        <begin position="55"/>
        <end position="74"/>
    </location>
</feature>
<dbReference type="GO" id="GO:0012505">
    <property type="term" value="C:endomembrane system"/>
    <property type="evidence" value="ECO:0007669"/>
    <property type="project" value="UniProtKB-SubCell"/>
</dbReference>
<dbReference type="SUPFAM" id="SSF56784">
    <property type="entry name" value="HAD-like"/>
    <property type="match status" value="1"/>
</dbReference>
<keyword evidence="13" id="KW-0406">Ion transport</keyword>
<keyword evidence="8" id="KW-0106">Calcium</keyword>
<dbReference type="HOGENOM" id="CLU_002360_3_3_9"/>
<dbReference type="InterPro" id="IPR023299">
    <property type="entry name" value="ATPase_P-typ_cyto_dom_N"/>
</dbReference>
<keyword evidence="5 15" id="KW-0812">Transmembrane</keyword>
<dbReference type="InterPro" id="IPR036412">
    <property type="entry name" value="HAD-like_sf"/>
</dbReference>
<reference evidence="17 18" key="1">
    <citation type="submission" date="2010-08" db="EMBL/GenBank/DDBJ databases">
        <title>Complete sequence of Clostridium cellulovorans 743B.</title>
        <authorList>
            <consortium name="US DOE Joint Genome Institute"/>
            <person name="Lucas S."/>
            <person name="Copeland A."/>
            <person name="Lapidus A."/>
            <person name="Cheng J.-F."/>
            <person name="Bruce D."/>
            <person name="Goodwin L."/>
            <person name="Pitluck S."/>
            <person name="Chertkov O."/>
            <person name="Detter J.C."/>
            <person name="Han C."/>
            <person name="Tapia R."/>
            <person name="Land M."/>
            <person name="Hauser L."/>
            <person name="Chang Y.-J."/>
            <person name="Jeffries C."/>
            <person name="Kyrpides N."/>
            <person name="Ivanova N."/>
            <person name="Mikhailova N."/>
            <person name="Hemme C.L."/>
            <person name="Woyke T."/>
        </authorList>
    </citation>
    <scope>NUCLEOTIDE SEQUENCE [LARGE SCALE GENOMIC DNA]</scope>
    <source>
        <strain evidence="18">ATCC 35296 / DSM 3052 / OCM 3 / 743B</strain>
    </source>
</reference>
<keyword evidence="7" id="KW-0547">Nucleotide-binding</keyword>
<dbReference type="SUPFAM" id="SSF81665">
    <property type="entry name" value="Calcium ATPase, transmembrane domain M"/>
    <property type="match status" value="1"/>
</dbReference>
<dbReference type="SUPFAM" id="SSF81660">
    <property type="entry name" value="Metal cation-transporting ATPase, ATP-binding domain N"/>
    <property type="match status" value="1"/>
</dbReference>
<dbReference type="SMART" id="SM00831">
    <property type="entry name" value="Cation_ATPase_N"/>
    <property type="match status" value="1"/>
</dbReference>
<dbReference type="STRING" id="573061.Clocel_3887"/>
<feature type="transmembrane region" description="Helical" evidence="15">
    <location>
        <begin position="256"/>
        <end position="278"/>
    </location>
</feature>
<name>D9SKY1_CLOC7</name>
<keyword evidence="6" id="KW-0479">Metal-binding</keyword>
<feature type="transmembrane region" description="Helical" evidence="15">
    <location>
        <begin position="302"/>
        <end position="326"/>
    </location>
</feature>
<protein>
    <recommendedName>
        <fullName evidence="2">P-type Ca(2+) transporter</fullName>
        <ecNumber evidence="2">7.2.2.10</ecNumber>
    </recommendedName>
</protein>
<dbReference type="InterPro" id="IPR044492">
    <property type="entry name" value="P_typ_ATPase_HD_dom"/>
</dbReference>
<dbReference type="RefSeq" id="WP_010073894.1">
    <property type="nucleotide sequence ID" value="NC_014393.1"/>
</dbReference>
<dbReference type="GO" id="GO:0016887">
    <property type="term" value="F:ATP hydrolysis activity"/>
    <property type="evidence" value="ECO:0007669"/>
    <property type="project" value="InterPro"/>
</dbReference>
<dbReference type="SFLD" id="SFLDG00002">
    <property type="entry name" value="C1.7:_P-type_atpase_like"/>
    <property type="match status" value="1"/>
</dbReference>
<dbReference type="Gene3D" id="1.20.1110.10">
    <property type="entry name" value="Calcium-transporting ATPase, transmembrane domain"/>
    <property type="match status" value="1"/>
</dbReference>
<dbReference type="GO" id="GO:0005524">
    <property type="term" value="F:ATP binding"/>
    <property type="evidence" value="ECO:0007669"/>
    <property type="project" value="UniProtKB-KW"/>
</dbReference>
<dbReference type="NCBIfam" id="TIGR01494">
    <property type="entry name" value="ATPase_P-type"/>
    <property type="match status" value="2"/>
</dbReference>
<keyword evidence="11" id="KW-1278">Translocase</keyword>
<evidence type="ECO:0000256" key="10">
    <source>
        <dbReference type="ARBA" id="ARBA00022842"/>
    </source>
</evidence>
<dbReference type="FunFam" id="3.40.50.1000:FF:000001">
    <property type="entry name" value="Phospholipid-transporting ATPase IC"/>
    <property type="match status" value="1"/>
</dbReference>
<dbReference type="Gene3D" id="3.40.50.1000">
    <property type="entry name" value="HAD superfamily/HAD-like"/>
    <property type="match status" value="1"/>
</dbReference>
<feature type="transmembrane region" description="Helical" evidence="15">
    <location>
        <begin position="823"/>
        <end position="840"/>
    </location>
</feature>
<dbReference type="GO" id="GO:0005388">
    <property type="term" value="F:P-type calcium transporter activity"/>
    <property type="evidence" value="ECO:0007669"/>
    <property type="project" value="UniProtKB-EC"/>
</dbReference>
<dbReference type="InterPro" id="IPR001757">
    <property type="entry name" value="P_typ_ATPase"/>
</dbReference>
<evidence type="ECO:0000256" key="7">
    <source>
        <dbReference type="ARBA" id="ARBA00022741"/>
    </source>
</evidence>
<evidence type="ECO:0000256" key="5">
    <source>
        <dbReference type="ARBA" id="ARBA00022692"/>
    </source>
</evidence>
<dbReference type="eggNOG" id="COG0474">
    <property type="taxonomic scope" value="Bacteria"/>
</dbReference>
<dbReference type="SUPFAM" id="SSF81653">
    <property type="entry name" value="Calcium ATPase, transduction domain A"/>
    <property type="match status" value="1"/>
</dbReference>
<proteinExistence type="predicted"/>
<keyword evidence="10" id="KW-0460">Magnesium</keyword>
<evidence type="ECO:0000256" key="8">
    <source>
        <dbReference type="ARBA" id="ARBA00022837"/>
    </source>
</evidence>
<dbReference type="InterPro" id="IPR006408">
    <property type="entry name" value="P-type_ATPase_IIB"/>
</dbReference>
<feature type="transmembrane region" description="Helical" evidence="15">
    <location>
        <begin position="782"/>
        <end position="803"/>
    </location>
</feature>
<keyword evidence="12 15" id="KW-1133">Transmembrane helix</keyword>
<dbReference type="Pfam" id="PF13246">
    <property type="entry name" value="Cation_ATPase"/>
    <property type="match status" value="1"/>
</dbReference>
<evidence type="ECO:0000256" key="1">
    <source>
        <dbReference type="ARBA" id="ARBA00004127"/>
    </source>
</evidence>
<keyword evidence="18" id="KW-1185">Reference proteome</keyword>
<dbReference type="NCBIfam" id="TIGR01517">
    <property type="entry name" value="ATPase-IIB_Ca"/>
    <property type="match status" value="1"/>
</dbReference>
<dbReference type="InterPro" id="IPR023214">
    <property type="entry name" value="HAD_sf"/>
</dbReference>
<feature type="transmembrane region" description="Helical" evidence="15">
    <location>
        <begin position="742"/>
        <end position="761"/>
    </location>
</feature>
<evidence type="ECO:0000256" key="4">
    <source>
        <dbReference type="ARBA" id="ARBA00022568"/>
    </source>
</evidence>
<dbReference type="KEGG" id="ccb:Clocel_3887"/>
<evidence type="ECO:0000256" key="6">
    <source>
        <dbReference type="ARBA" id="ARBA00022723"/>
    </source>
</evidence>